<dbReference type="SUPFAM" id="SSF51182">
    <property type="entry name" value="RmlC-like cupins"/>
    <property type="match status" value="1"/>
</dbReference>
<evidence type="ECO:0000313" key="3">
    <source>
        <dbReference type="Proteomes" id="UP000534286"/>
    </source>
</evidence>
<evidence type="ECO:0000259" key="1">
    <source>
        <dbReference type="Pfam" id="PF07883"/>
    </source>
</evidence>
<reference evidence="2 3" key="1">
    <citation type="submission" date="2020-08" db="EMBL/GenBank/DDBJ databases">
        <title>Sequencing the genomes of 1000 actinobacteria strains.</title>
        <authorList>
            <person name="Klenk H.-P."/>
        </authorList>
    </citation>
    <scope>NUCLEOTIDE SEQUENCE [LARGE SCALE GENOMIC DNA]</scope>
    <source>
        <strain evidence="2 3">DSM 43023</strain>
    </source>
</reference>
<organism evidence="2 3">
    <name type="scientific">Streptosporangium album</name>
    <dbReference type="NCBI Taxonomy" id="47479"/>
    <lineage>
        <taxon>Bacteria</taxon>
        <taxon>Bacillati</taxon>
        <taxon>Actinomycetota</taxon>
        <taxon>Actinomycetes</taxon>
        <taxon>Streptosporangiales</taxon>
        <taxon>Streptosporangiaceae</taxon>
        <taxon>Streptosporangium</taxon>
    </lineage>
</organism>
<sequence length="361" mass="40951">MTDQTITIEPPSLTPVVTVARADIRAIPSVEVGGETHWLGEHRDFRRHDALARFLPEHGRFSLAWVRLCDGERLDVHQHPTKSMILVCKGSVRLVGDLEESLGEGDVVCVPPGARHGFHTGPGEDFQGLSVQFEGAGLYENENAPRVRFAEVVSDSMAGLERLNDSRLRRFAEHPLFALFDSGRMHREPVLRDRFVSVLYVWSVFFQRMLYARQSVCTDPSLREIYADHLRDEFGHDRLLRDRHAVSANVYDPILEAAGNWFVMQMHSTDEAAKIVIVHMVVESSCHVFGERTRSAFQDGPAAETSYFDVHAEVDGDHRDIGRDHLRTLPPARFPQLSRTCEEAWDQLELVFDRMAALTRS</sequence>
<dbReference type="InterPro" id="IPR014710">
    <property type="entry name" value="RmlC-like_jellyroll"/>
</dbReference>
<proteinExistence type="predicted"/>
<dbReference type="GO" id="GO:0051213">
    <property type="term" value="F:dioxygenase activity"/>
    <property type="evidence" value="ECO:0007669"/>
    <property type="project" value="UniProtKB-KW"/>
</dbReference>
<dbReference type="Proteomes" id="UP000534286">
    <property type="component" value="Unassembled WGS sequence"/>
</dbReference>
<keyword evidence="2" id="KW-0560">Oxidoreductase</keyword>
<keyword evidence="3" id="KW-1185">Reference proteome</keyword>
<dbReference type="AlphaFoldDB" id="A0A7W7RQY5"/>
<comment type="caution">
    <text evidence="2">The sequence shown here is derived from an EMBL/GenBank/DDBJ whole genome shotgun (WGS) entry which is preliminary data.</text>
</comment>
<dbReference type="EMBL" id="JACHJU010000001">
    <property type="protein sequence ID" value="MBB4936575.1"/>
    <property type="molecule type" value="Genomic_DNA"/>
</dbReference>
<dbReference type="InterPro" id="IPR013096">
    <property type="entry name" value="Cupin_2"/>
</dbReference>
<dbReference type="InterPro" id="IPR011051">
    <property type="entry name" value="RmlC_Cupin_sf"/>
</dbReference>
<gene>
    <name evidence="2" type="ORF">FHR32_000880</name>
</gene>
<name>A0A7W7RQY5_9ACTN</name>
<accession>A0A7W7RQY5</accession>
<dbReference type="InterPro" id="IPR016084">
    <property type="entry name" value="Haem_Oase-like_multi-hlx"/>
</dbReference>
<dbReference type="Gene3D" id="2.60.120.10">
    <property type="entry name" value="Jelly Rolls"/>
    <property type="match status" value="1"/>
</dbReference>
<protein>
    <submittedName>
        <fullName evidence="2">Quercetin dioxygenase-like cupin family protein</fullName>
    </submittedName>
</protein>
<evidence type="ECO:0000313" key="2">
    <source>
        <dbReference type="EMBL" id="MBB4936575.1"/>
    </source>
</evidence>
<dbReference type="Pfam" id="PF07883">
    <property type="entry name" value="Cupin_2"/>
    <property type="match status" value="1"/>
</dbReference>
<dbReference type="SUPFAM" id="SSF48613">
    <property type="entry name" value="Heme oxygenase-like"/>
    <property type="match status" value="1"/>
</dbReference>
<feature type="domain" description="Cupin type-2" evidence="1">
    <location>
        <begin position="70"/>
        <end position="120"/>
    </location>
</feature>
<keyword evidence="2" id="KW-0223">Dioxygenase</keyword>
<dbReference type="RefSeq" id="WP_184753103.1">
    <property type="nucleotide sequence ID" value="NZ_BAABEK010000078.1"/>
</dbReference>
<dbReference type="Gene3D" id="1.20.910.10">
    <property type="entry name" value="Heme oxygenase-like"/>
    <property type="match status" value="1"/>
</dbReference>